<keyword evidence="1" id="KW-0175">Coiled coil</keyword>
<sequence length="131" mass="14878">MAKTTGLHECEAALERLLKNTPHVGSHVGVTEVDITPAMVSVEAGYDKGYLKRSRYSHKPLIARIDSLKKSPRGGDRVKLKKAERKCKQLQAEQKMNGELMDRLFTQNLMLLQRVKELENELSRYTNVVTL</sequence>
<keyword evidence="3" id="KW-1185">Reference proteome</keyword>
<accession>A0A1T2L5H1</accession>
<evidence type="ECO:0000313" key="2">
    <source>
        <dbReference type="EMBL" id="OOZ40314.1"/>
    </source>
</evidence>
<proteinExistence type="predicted"/>
<protein>
    <submittedName>
        <fullName evidence="2">Uncharacterized protein</fullName>
    </submittedName>
</protein>
<evidence type="ECO:0000313" key="3">
    <source>
        <dbReference type="Proteomes" id="UP000191110"/>
    </source>
</evidence>
<dbReference type="Proteomes" id="UP000191110">
    <property type="component" value="Unassembled WGS sequence"/>
</dbReference>
<feature type="coiled-coil region" evidence="1">
    <location>
        <begin position="101"/>
        <end position="128"/>
    </location>
</feature>
<evidence type="ECO:0000256" key="1">
    <source>
        <dbReference type="SAM" id="Coils"/>
    </source>
</evidence>
<dbReference type="RefSeq" id="WP_078483572.1">
    <property type="nucleotide sequence ID" value="NZ_MPRL01000027.1"/>
</dbReference>
<organism evidence="2 3">
    <name type="scientific">Solemya pervernicosa gill symbiont</name>
    <dbReference type="NCBI Taxonomy" id="642797"/>
    <lineage>
        <taxon>Bacteria</taxon>
        <taxon>Pseudomonadati</taxon>
        <taxon>Pseudomonadota</taxon>
        <taxon>Gammaproteobacteria</taxon>
        <taxon>sulfur-oxidizing symbionts</taxon>
    </lineage>
</organism>
<name>A0A1T2L5H1_9GAMM</name>
<comment type="caution">
    <text evidence="2">The sequence shown here is derived from an EMBL/GenBank/DDBJ whole genome shotgun (WGS) entry which is preliminary data.</text>
</comment>
<dbReference type="OrthoDB" id="6402547at2"/>
<gene>
    <name evidence="2" type="ORF">BOW53_08035</name>
</gene>
<reference evidence="2 3" key="1">
    <citation type="submission" date="2016-11" db="EMBL/GenBank/DDBJ databases">
        <title>Mixed transmission modes and dynamic genome evolution in an obligate animal-bacterial symbiosis.</title>
        <authorList>
            <person name="Russell S.L."/>
            <person name="Corbett-Detig R.B."/>
            <person name="Cavanaugh C.M."/>
        </authorList>
    </citation>
    <scope>NUCLEOTIDE SEQUENCE [LARGE SCALE GENOMIC DNA]</scope>
    <source>
        <strain evidence="2">Sveles-Q1</strain>
    </source>
</reference>
<dbReference type="AlphaFoldDB" id="A0A1T2L5H1"/>
<dbReference type="EMBL" id="MPRL01000027">
    <property type="protein sequence ID" value="OOZ40314.1"/>
    <property type="molecule type" value="Genomic_DNA"/>
</dbReference>